<dbReference type="AlphaFoldDB" id="C8PJ02"/>
<gene>
    <name evidence="1" type="ORF">CAMGR0001_1201</name>
</gene>
<keyword evidence="2" id="KW-1185">Reference proteome</keyword>
<dbReference type="EMBL" id="ACYG01000027">
    <property type="protein sequence ID" value="EEV16907.1"/>
    <property type="molecule type" value="Genomic_DNA"/>
</dbReference>
<proteinExistence type="predicted"/>
<organism evidence="1 2">
    <name type="scientific">Campylobacter gracilis RM3268</name>
    <dbReference type="NCBI Taxonomy" id="553220"/>
    <lineage>
        <taxon>Bacteria</taxon>
        <taxon>Pseudomonadati</taxon>
        <taxon>Campylobacterota</taxon>
        <taxon>Epsilonproteobacteria</taxon>
        <taxon>Campylobacterales</taxon>
        <taxon>Campylobacteraceae</taxon>
        <taxon>Campylobacter</taxon>
    </lineage>
</organism>
<dbReference type="Proteomes" id="UP000005709">
    <property type="component" value="Unassembled WGS sequence"/>
</dbReference>
<accession>C8PJ02</accession>
<name>C8PJ02_9BACT</name>
<protein>
    <submittedName>
        <fullName evidence="1">Uncharacterized protein</fullName>
    </submittedName>
</protein>
<reference evidence="1 2" key="1">
    <citation type="submission" date="2009-07" db="EMBL/GenBank/DDBJ databases">
        <authorList>
            <person name="Madupu R."/>
            <person name="Sebastian Y."/>
            <person name="Durkin A.S."/>
            <person name="Torralba M."/>
            <person name="Methe B."/>
            <person name="Sutton G.G."/>
            <person name="Strausberg R.L."/>
            <person name="Nelson K.E."/>
        </authorList>
    </citation>
    <scope>NUCLEOTIDE SEQUENCE [LARGE SCALE GENOMIC DNA]</scope>
    <source>
        <strain evidence="1 2">RM3268</strain>
    </source>
</reference>
<comment type="caution">
    <text evidence="1">The sequence shown here is derived from an EMBL/GenBank/DDBJ whole genome shotgun (WGS) entry which is preliminary data.</text>
</comment>
<evidence type="ECO:0000313" key="1">
    <source>
        <dbReference type="EMBL" id="EEV16907.1"/>
    </source>
</evidence>
<sequence>MRVGLKILKFNSTCENSSISRLRILIQNFAATLFLGMR</sequence>
<evidence type="ECO:0000313" key="2">
    <source>
        <dbReference type="Proteomes" id="UP000005709"/>
    </source>
</evidence>